<keyword evidence="2" id="KW-1133">Transmembrane helix</keyword>
<name>A0AB40CNU5_DIOCR</name>
<sequence length="181" mass="20899">MEARIQALHHQMIIKVPSTLHPNKPWMITPPIKTKKKNIHINKAQGKGFGSTTNITQNNNTTTSQEKEKQYQKQKEDDEIPEEVFNRILKRIFFFVGAPMVSSVALLYLMEFLNENKLWAAPLWLPFLTVLLGFGTSAMGIAYGSLSTSWDPDREGSLLGWQEAQKNWPELWKDDDERQRQ</sequence>
<dbReference type="PANTHER" id="PTHR34575">
    <property type="entry name" value="PROTEIN PAM68, CHLOROPLASTIC"/>
    <property type="match status" value="1"/>
</dbReference>
<protein>
    <submittedName>
        <fullName evidence="4">Uncharacterized protein PAM68-like</fullName>
    </submittedName>
</protein>
<evidence type="ECO:0000256" key="2">
    <source>
        <dbReference type="SAM" id="Phobius"/>
    </source>
</evidence>
<feature type="transmembrane region" description="Helical" evidence="2">
    <location>
        <begin position="122"/>
        <end position="144"/>
    </location>
</feature>
<feature type="compositionally biased region" description="Basic and acidic residues" evidence="1">
    <location>
        <begin position="65"/>
        <end position="76"/>
    </location>
</feature>
<keyword evidence="2" id="KW-0812">Transmembrane</keyword>
<feature type="region of interest" description="Disordered" evidence="1">
    <location>
        <begin position="44"/>
        <end position="77"/>
    </location>
</feature>
<dbReference type="PANTHER" id="PTHR34575:SF6">
    <property type="entry name" value="EXPRESSED PROTEIN"/>
    <property type="match status" value="1"/>
</dbReference>
<evidence type="ECO:0000313" key="4">
    <source>
        <dbReference type="RefSeq" id="XP_039140210.1"/>
    </source>
</evidence>
<reference evidence="4" key="1">
    <citation type="submission" date="2025-08" db="UniProtKB">
        <authorList>
            <consortium name="RefSeq"/>
        </authorList>
    </citation>
    <scope>IDENTIFICATION</scope>
</reference>
<dbReference type="Pfam" id="PF11947">
    <property type="entry name" value="DUF3464"/>
    <property type="match status" value="1"/>
</dbReference>
<evidence type="ECO:0000313" key="3">
    <source>
        <dbReference type="Proteomes" id="UP001515500"/>
    </source>
</evidence>
<dbReference type="AlphaFoldDB" id="A0AB40CNU5"/>
<keyword evidence="3" id="KW-1185">Reference proteome</keyword>
<dbReference type="InterPro" id="IPR021855">
    <property type="entry name" value="PAM68-like"/>
</dbReference>
<evidence type="ECO:0000256" key="1">
    <source>
        <dbReference type="SAM" id="MobiDB-lite"/>
    </source>
</evidence>
<organism evidence="3 4">
    <name type="scientific">Dioscorea cayennensis subsp. rotundata</name>
    <name type="common">White Guinea yam</name>
    <name type="synonym">Dioscorea rotundata</name>
    <dbReference type="NCBI Taxonomy" id="55577"/>
    <lineage>
        <taxon>Eukaryota</taxon>
        <taxon>Viridiplantae</taxon>
        <taxon>Streptophyta</taxon>
        <taxon>Embryophyta</taxon>
        <taxon>Tracheophyta</taxon>
        <taxon>Spermatophyta</taxon>
        <taxon>Magnoliopsida</taxon>
        <taxon>Liliopsida</taxon>
        <taxon>Dioscoreales</taxon>
        <taxon>Dioscoreaceae</taxon>
        <taxon>Dioscorea</taxon>
    </lineage>
</organism>
<keyword evidence="2" id="KW-0472">Membrane</keyword>
<dbReference type="RefSeq" id="XP_039140210.1">
    <property type="nucleotide sequence ID" value="XM_039284276.1"/>
</dbReference>
<dbReference type="Proteomes" id="UP001515500">
    <property type="component" value="Chromosome 2"/>
</dbReference>
<proteinExistence type="predicted"/>
<accession>A0AB40CNU5</accession>
<gene>
    <name evidence="4" type="primary">LOC120277425</name>
</gene>
<dbReference type="GeneID" id="120277425"/>
<feature type="transmembrane region" description="Helical" evidence="2">
    <location>
        <begin position="92"/>
        <end position="110"/>
    </location>
</feature>
<feature type="compositionally biased region" description="Low complexity" evidence="1">
    <location>
        <begin position="52"/>
        <end position="63"/>
    </location>
</feature>